<dbReference type="InterPro" id="IPR058626">
    <property type="entry name" value="MdtA-like_b-barrel"/>
</dbReference>
<dbReference type="EMBL" id="FOQD01000021">
    <property type="protein sequence ID" value="SFJ46060.1"/>
    <property type="molecule type" value="Genomic_DNA"/>
</dbReference>
<feature type="region of interest" description="Disordered" evidence="4">
    <location>
        <begin position="427"/>
        <end position="475"/>
    </location>
</feature>
<dbReference type="GO" id="GO:0030313">
    <property type="term" value="C:cell envelope"/>
    <property type="evidence" value="ECO:0007669"/>
    <property type="project" value="UniProtKB-SubCell"/>
</dbReference>
<evidence type="ECO:0000259" key="7">
    <source>
        <dbReference type="Pfam" id="PF25917"/>
    </source>
</evidence>
<keyword evidence="5" id="KW-0732">Signal</keyword>
<dbReference type="Gene3D" id="2.40.50.100">
    <property type="match status" value="2"/>
</dbReference>
<evidence type="ECO:0000256" key="5">
    <source>
        <dbReference type="SAM" id="SignalP"/>
    </source>
</evidence>
<dbReference type="AlphaFoldDB" id="A0A1I3RJ41"/>
<feature type="domain" description="Multidrug resistance protein MdtA-like barrel-sandwich hybrid" evidence="7">
    <location>
        <begin position="68"/>
        <end position="250"/>
    </location>
</feature>
<dbReference type="STRING" id="1576369.SAMN05421753_1219"/>
<protein>
    <submittedName>
        <fullName evidence="10">Membrane fusion protein, multidrug efflux system/membrane fusion protein, multidrug efflux system</fullName>
    </submittedName>
</protein>
<keyword evidence="3" id="KW-0175">Coiled coil</keyword>
<dbReference type="PROSITE" id="PS51257">
    <property type="entry name" value="PROKAR_LIPOPROTEIN"/>
    <property type="match status" value="1"/>
</dbReference>
<dbReference type="SUPFAM" id="SSF111369">
    <property type="entry name" value="HlyD-like secretion proteins"/>
    <property type="match status" value="2"/>
</dbReference>
<accession>A0A1I3RJ41</accession>
<dbReference type="InterPro" id="IPR006143">
    <property type="entry name" value="RND_pump_MFP"/>
</dbReference>
<dbReference type="Proteomes" id="UP000199518">
    <property type="component" value="Unassembled WGS sequence"/>
</dbReference>
<evidence type="ECO:0000256" key="4">
    <source>
        <dbReference type="SAM" id="MobiDB-lite"/>
    </source>
</evidence>
<dbReference type="FunFam" id="2.40.420.20:FF:000001">
    <property type="entry name" value="Efflux RND transporter periplasmic adaptor subunit"/>
    <property type="match status" value="1"/>
</dbReference>
<dbReference type="PANTHER" id="PTHR30158">
    <property type="entry name" value="ACRA/E-RELATED COMPONENT OF DRUG EFFLUX TRANSPORTER"/>
    <property type="match status" value="1"/>
</dbReference>
<dbReference type="GO" id="GO:0022857">
    <property type="term" value="F:transmembrane transporter activity"/>
    <property type="evidence" value="ECO:0007669"/>
    <property type="project" value="InterPro"/>
</dbReference>
<dbReference type="GO" id="GO:0005886">
    <property type="term" value="C:plasma membrane"/>
    <property type="evidence" value="ECO:0007669"/>
    <property type="project" value="TreeGrafter"/>
</dbReference>
<feature type="domain" description="Multidrug resistance protein MdtA-like beta-barrel" evidence="8">
    <location>
        <begin position="258"/>
        <end position="345"/>
    </location>
</feature>
<dbReference type="Pfam" id="PF25944">
    <property type="entry name" value="Beta-barrel_RND"/>
    <property type="match status" value="1"/>
</dbReference>
<dbReference type="RefSeq" id="WP_139228652.1">
    <property type="nucleotide sequence ID" value="NZ_FOQD01000021.1"/>
</dbReference>
<evidence type="ECO:0000313" key="10">
    <source>
        <dbReference type="EMBL" id="SFJ46060.1"/>
    </source>
</evidence>
<feature type="coiled-coil region" evidence="3">
    <location>
        <begin position="107"/>
        <end position="200"/>
    </location>
</feature>
<dbReference type="InterPro" id="IPR058625">
    <property type="entry name" value="MdtA-like_BSH"/>
</dbReference>
<dbReference type="InterPro" id="IPR058624">
    <property type="entry name" value="MdtA-like_HH"/>
</dbReference>
<comment type="subcellular location">
    <subcellularLocation>
        <location evidence="1">Cell envelope</location>
    </subcellularLocation>
</comment>
<evidence type="ECO:0000313" key="11">
    <source>
        <dbReference type="Proteomes" id="UP000199518"/>
    </source>
</evidence>
<dbReference type="NCBIfam" id="TIGR01730">
    <property type="entry name" value="RND_mfp"/>
    <property type="match status" value="1"/>
</dbReference>
<comment type="similarity">
    <text evidence="2">Belongs to the membrane fusion protein (MFP) (TC 8.A.1) family.</text>
</comment>
<dbReference type="Gene3D" id="2.40.420.20">
    <property type="match status" value="1"/>
</dbReference>
<dbReference type="Pfam" id="PF25917">
    <property type="entry name" value="BSH_RND"/>
    <property type="match status" value="1"/>
</dbReference>
<feature type="domain" description="Multidrug resistance protein MdtA-like alpha-helical hairpin" evidence="6">
    <location>
        <begin position="129"/>
        <end position="192"/>
    </location>
</feature>
<organism evidence="10 11">
    <name type="scientific">Planctomicrobium piriforme</name>
    <dbReference type="NCBI Taxonomy" id="1576369"/>
    <lineage>
        <taxon>Bacteria</taxon>
        <taxon>Pseudomonadati</taxon>
        <taxon>Planctomycetota</taxon>
        <taxon>Planctomycetia</taxon>
        <taxon>Planctomycetales</taxon>
        <taxon>Planctomycetaceae</taxon>
        <taxon>Planctomicrobium</taxon>
    </lineage>
</organism>
<reference evidence="11" key="1">
    <citation type="submission" date="2016-10" db="EMBL/GenBank/DDBJ databases">
        <authorList>
            <person name="Varghese N."/>
            <person name="Submissions S."/>
        </authorList>
    </citation>
    <scope>NUCLEOTIDE SEQUENCE [LARGE SCALE GENOMIC DNA]</scope>
    <source>
        <strain evidence="11">DSM 26348</strain>
    </source>
</reference>
<feature type="chain" id="PRO_5011526985" evidence="5">
    <location>
        <begin position="30"/>
        <end position="475"/>
    </location>
</feature>
<feature type="compositionally biased region" description="Basic and acidic residues" evidence="4">
    <location>
        <begin position="465"/>
        <end position="475"/>
    </location>
</feature>
<evidence type="ECO:0000256" key="1">
    <source>
        <dbReference type="ARBA" id="ARBA00004196"/>
    </source>
</evidence>
<keyword evidence="11" id="KW-1185">Reference proteome</keyword>
<dbReference type="PANTHER" id="PTHR30158:SF10">
    <property type="entry name" value="CATION EFFLUX PUMP"/>
    <property type="match status" value="1"/>
</dbReference>
<proteinExistence type="inferred from homology"/>
<evidence type="ECO:0000259" key="8">
    <source>
        <dbReference type="Pfam" id="PF25944"/>
    </source>
</evidence>
<gene>
    <name evidence="10" type="ORF">SAMN05421753_1219</name>
</gene>
<evidence type="ECO:0000259" key="6">
    <source>
        <dbReference type="Pfam" id="PF25876"/>
    </source>
</evidence>
<dbReference type="Pfam" id="PF25876">
    <property type="entry name" value="HH_MFP_RND"/>
    <property type="match status" value="1"/>
</dbReference>
<dbReference type="Pfam" id="PF25967">
    <property type="entry name" value="RND-MFP_C"/>
    <property type="match status" value="1"/>
</dbReference>
<evidence type="ECO:0000256" key="3">
    <source>
        <dbReference type="SAM" id="Coils"/>
    </source>
</evidence>
<dbReference type="Gene3D" id="1.10.287.470">
    <property type="entry name" value="Helix hairpin bin"/>
    <property type="match status" value="2"/>
</dbReference>
<feature type="domain" description="Multidrug resistance protein MdtA-like C-terminal permuted SH3" evidence="9">
    <location>
        <begin position="353"/>
        <end position="413"/>
    </location>
</feature>
<dbReference type="OrthoDB" id="9816569at2"/>
<evidence type="ECO:0000256" key="2">
    <source>
        <dbReference type="ARBA" id="ARBA00009477"/>
    </source>
</evidence>
<dbReference type="InterPro" id="IPR058627">
    <property type="entry name" value="MdtA-like_C"/>
</dbReference>
<evidence type="ECO:0000259" key="9">
    <source>
        <dbReference type="Pfam" id="PF25967"/>
    </source>
</evidence>
<feature type="signal peptide" evidence="5">
    <location>
        <begin position="1"/>
        <end position="29"/>
    </location>
</feature>
<sequence>MRFLQFSRMTSLCLLSGGVLSSLFWSGCAQPPAPPPPPAAQVTSSTPVKTPIVEWDEYVGRLDPVDYVEVRARVSGYLDSTNFQEGQIVKAGDLLCVIDPRPFEAEVRRTESEIRRALSQVRQANATVLQVEAEVQEAQARFDLAQKQLARSQKLVLQNAISQDDFDIRDSEVSQASANLKAVQARLELAKTAILSAEAAVNSAKTQQVIAQLNLDYTQVKSPITGRVSSRLVTEGNLISGGAAQSTLITTIVSIDPIYCHFDADEHSFLKYSRLAREGKLGDSREVKHPVYVGLGDEEKEFPHPGYMDFVDNRLDPETGTMRCRAILSNPDLSLTPGLFTRVRLPGSGRYEAVLIPDSAIGTDQSEKFVFVIDAENKVNRQVVKLGPLVQGLRLIRSGLDGSEQIVLRGMQRVRPGATVVATHEATVPQADGLPTDSQPVPKEQWLSRQVHEPRGSAGSVDGKPVLKADARLRK</sequence>
<name>A0A1I3RJ41_9PLAN</name>
<dbReference type="Gene3D" id="2.40.30.170">
    <property type="match status" value="1"/>
</dbReference>
<dbReference type="GO" id="GO:0046677">
    <property type="term" value="P:response to antibiotic"/>
    <property type="evidence" value="ECO:0007669"/>
    <property type="project" value="TreeGrafter"/>
</dbReference>